<organism evidence="10 11">
    <name type="scientific">Haemophilus influenzae</name>
    <dbReference type="NCBI Taxonomy" id="727"/>
    <lineage>
        <taxon>Bacteria</taxon>
        <taxon>Pseudomonadati</taxon>
        <taxon>Pseudomonadota</taxon>
        <taxon>Gammaproteobacteria</taxon>
        <taxon>Pasteurellales</taxon>
        <taxon>Pasteurellaceae</taxon>
        <taxon>Haemophilus</taxon>
    </lineage>
</organism>
<reference evidence="10 11" key="1">
    <citation type="submission" date="2014-05" db="EMBL/GenBank/DDBJ databases">
        <title>Methylome analysis of the phasevarions of Haemophilus influenzae.</title>
        <authorList>
            <person name="Atack J.M."/>
            <person name="Fox K.L."/>
            <person name="Power P.M."/>
            <person name="Clark T."/>
            <person name="Jurcisek J."/>
            <person name="Korlach J."/>
            <person name="Bakaletz L.O."/>
            <person name="Jennings M.P."/>
        </authorList>
    </citation>
    <scope>NUCLEOTIDE SEQUENCE [LARGE SCALE GENOMIC DNA]</scope>
    <source>
        <strain evidence="10 11">1209</strain>
    </source>
</reference>
<feature type="domain" description="Surface lipoprotein assembly modifier C-terminal" evidence="8">
    <location>
        <begin position="199"/>
        <end position="486"/>
    </location>
</feature>
<keyword evidence="3" id="KW-0812">Transmembrane</keyword>
<protein>
    <submittedName>
        <fullName evidence="10">TPR repeat-containing protein</fullName>
    </submittedName>
</protein>
<evidence type="ECO:0000259" key="8">
    <source>
        <dbReference type="Pfam" id="PF04575"/>
    </source>
</evidence>
<dbReference type="InterPro" id="IPR057556">
    <property type="entry name" value="TPR_Slam"/>
</dbReference>
<evidence type="ECO:0000256" key="3">
    <source>
        <dbReference type="ARBA" id="ARBA00022692"/>
    </source>
</evidence>
<comment type="caution">
    <text evidence="10">The sequence shown here is derived from an EMBL/GenBank/DDBJ whole genome shotgun (WGS) entry which is preliminary data.</text>
</comment>
<evidence type="ECO:0000313" key="11">
    <source>
        <dbReference type="Proteomes" id="UP000050700"/>
    </source>
</evidence>
<evidence type="ECO:0000256" key="7">
    <source>
        <dbReference type="ARBA" id="ARBA00023609"/>
    </source>
</evidence>
<comment type="similarity">
    <text evidence="7">Belongs to the Slam family.</text>
</comment>
<accession>A0A158SVK4</accession>
<dbReference type="AlphaFoldDB" id="A0A158SVK4"/>
<evidence type="ECO:0000313" key="10">
    <source>
        <dbReference type="EMBL" id="KIS34898.1"/>
    </source>
</evidence>
<evidence type="ECO:0000256" key="6">
    <source>
        <dbReference type="ARBA" id="ARBA00023237"/>
    </source>
</evidence>
<keyword evidence="6" id="KW-0998">Cell outer membrane</keyword>
<keyword evidence="4" id="KW-0732">Signal</keyword>
<dbReference type="InterPro" id="IPR007655">
    <property type="entry name" value="Slam_C"/>
</dbReference>
<dbReference type="Pfam" id="PF24575">
    <property type="entry name" value="TPR_Slam"/>
    <property type="match status" value="1"/>
</dbReference>
<dbReference type="Proteomes" id="UP000050700">
    <property type="component" value="Unassembled WGS sequence"/>
</dbReference>
<dbReference type="RefSeq" id="WP_059358184.1">
    <property type="nucleotide sequence ID" value="NZ_CP089168.1"/>
</dbReference>
<dbReference type="EMBL" id="JMQP01000002">
    <property type="protein sequence ID" value="KIS34898.1"/>
    <property type="molecule type" value="Genomic_DNA"/>
</dbReference>
<dbReference type="InterPro" id="IPR011990">
    <property type="entry name" value="TPR-like_helical_dom_sf"/>
</dbReference>
<keyword evidence="5" id="KW-0472">Membrane</keyword>
<evidence type="ECO:0000256" key="5">
    <source>
        <dbReference type="ARBA" id="ARBA00023136"/>
    </source>
</evidence>
<evidence type="ECO:0000256" key="4">
    <source>
        <dbReference type="ARBA" id="ARBA00022729"/>
    </source>
</evidence>
<feature type="domain" description="Surface lipoprotein assembly modifier N-terminal TPR repeats region" evidence="9">
    <location>
        <begin position="67"/>
        <end position="170"/>
    </location>
</feature>
<comment type="subcellular location">
    <subcellularLocation>
        <location evidence="1">Cell outer membrane</location>
        <topology evidence="1">Multi-pass membrane protein</topology>
    </subcellularLocation>
</comment>
<dbReference type="SUPFAM" id="SSF48452">
    <property type="entry name" value="TPR-like"/>
    <property type="match status" value="1"/>
</dbReference>
<sequence>MKNGVKQISFLSLIGLSLIGLSLTNVAWADVARPKNDTLTNTIQSAELKTSSFSSMPKKEIPNRHIISLSKSQLAQHPRLVLRGLILALYQNNTQAVQLLLPLYKQFPQQDNFLLTWAKAIEAREQGDLTQSIAYYRELFALNASLLPLRYQLAQALFFNYENESAKIQFEKLRTEVDDEKFLGVIDQYLLTLNQRNQWIWQVGLNFLNDDNLNNAPKSGTKIGGWTAWEKESGKGVGYSLSVEKKWPWADHFFSKTMFNGNGKYYWDNKKYNEATFRIGGGLGYQTALVEVSLFPFQEKRWYAGGSSGTNTMKQYADKLGIRLENVDWLSKTWQISTALEYGESRYKIRKHLDGNYYFISSTLFYLPKSTQFWFVGMDFHRENTQALDNAYQQKTLRLGWGQDWSHGISSRLTFSYANRVYREKDLIGIQQKNREYTTTITLWHRNIHFMGLTPKLSWDYQKSTSNHAFYRYDKNRIYLEIGKIF</sequence>
<evidence type="ECO:0000256" key="2">
    <source>
        <dbReference type="ARBA" id="ARBA00022452"/>
    </source>
</evidence>
<keyword evidence="2" id="KW-1134">Transmembrane beta strand</keyword>
<name>A0A158SVK4_HAEIF</name>
<dbReference type="GO" id="GO:0009279">
    <property type="term" value="C:cell outer membrane"/>
    <property type="evidence" value="ECO:0007669"/>
    <property type="project" value="UniProtKB-SubCell"/>
</dbReference>
<dbReference type="PATRIC" id="fig|727.582.peg.446"/>
<gene>
    <name evidence="10" type="ORF">NTHI1209_00501</name>
</gene>
<evidence type="ECO:0000256" key="1">
    <source>
        <dbReference type="ARBA" id="ARBA00004571"/>
    </source>
</evidence>
<dbReference type="Pfam" id="PF04575">
    <property type="entry name" value="SlipAM"/>
    <property type="match status" value="1"/>
</dbReference>
<evidence type="ECO:0000259" key="9">
    <source>
        <dbReference type="Pfam" id="PF24575"/>
    </source>
</evidence>
<proteinExistence type="inferred from homology"/>